<dbReference type="CDD" id="cd06558">
    <property type="entry name" value="crotonase-like"/>
    <property type="match status" value="1"/>
</dbReference>
<protein>
    <submittedName>
        <fullName evidence="4">Enoyl-CoA hydratase/isomerase family protein</fullName>
    </submittedName>
</protein>
<dbReference type="AlphaFoldDB" id="A0AAE9YRT5"/>
<dbReference type="PANTHER" id="PTHR43684:SF1">
    <property type="entry name" value="ENOYL-COA DELTA ISOMERASE 2"/>
    <property type="match status" value="1"/>
</dbReference>
<dbReference type="RefSeq" id="WP_044831352.1">
    <property type="nucleotide sequence ID" value="NZ_CP059735.1"/>
</dbReference>
<dbReference type="PANTHER" id="PTHR43684">
    <property type="match status" value="1"/>
</dbReference>
<reference evidence="4 5" key="2">
    <citation type="journal article" date="2022" name="Mar. Drugs">
        <title>Bioassay-Guided Fractionation Leads to the Detection of Cholic Acid Generated by the Rare Thalassomonas sp.</title>
        <authorList>
            <person name="Pheiffer F."/>
            <person name="Schneider Y.K."/>
            <person name="Hansen E.H."/>
            <person name="Andersen J.H."/>
            <person name="Isaksson J."/>
            <person name="Busche T."/>
            <person name="R C."/>
            <person name="Kalinowski J."/>
            <person name="Zyl L.V."/>
            <person name="Trindade M."/>
        </authorList>
    </citation>
    <scope>NUCLEOTIDE SEQUENCE [LARGE SCALE GENOMIC DNA]</scope>
    <source>
        <strain evidence="4 5">A5K-106</strain>
    </source>
</reference>
<accession>A0AAE9YRT5</accession>
<evidence type="ECO:0000313" key="4">
    <source>
        <dbReference type="EMBL" id="WDD98327.1"/>
    </source>
</evidence>
<dbReference type="InterPro" id="IPR001753">
    <property type="entry name" value="Enoyl-CoA_hydra/iso"/>
</dbReference>
<keyword evidence="5" id="KW-1185">Reference proteome</keyword>
<dbReference type="Pfam" id="PF00378">
    <property type="entry name" value="ECH_1"/>
    <property type="match status" value="1"/>
</dbReference>
<name>A0AAE9YRT5_9GAMM</name>
<dbReference type="SUPFAM" id="SSF52096">
    <property type="entry name" value="ClpP/crotonase"/>
    <property type="match status" value="1"/>
</dbReference>
<evidence type="ECO:0000256" key="2">
    <source>
        <dbReference type="ARBA" id="ARBA00023140"/>
    </source>
</evidence>
<dbReference type="EMBL" id="CP059735">
    <property type="protein sequence ID" value="WDD98327.1"/>
    <property type="molecule type" value="Genomic_DNA"/>
</dbReference>
<dbReference type="InterPro" id="IPR029045">
    <property type="entry name" value="ClpP/crotonase-like_dom_sf"/>
</dbReference>
<dbReference type="KEGG" id="tact:SG35_024140"/>
<sequence>MDNLILTHEHQGVFTITLNRLDKKNALNTAMYQSLIKHFAYASESDTVHCLLIQGDQNCFTAGNDLQDFIESAESGDLVAMDFVRTLAAFDKPIIAAVAGVAVGIGTTLLLHCDMVVAANNSHFKLPFTQLGLCPEAGSSLLLTQRLGHNRAFELLVLGKSFEAEQALEYGLVNQVCQPDEVLSRAATLAAEIAALPQDAVKTSRALIHQASQAILPAVIENEGKEFVRLMATDSCKNILAKFFK</sequence>
<proteinExistence type="predicted"/>
<dbReference type="Gene3D" id="3.90.226.10">
    <property type="entry name" value="2-enoyl-CoA Hydratase, Chain A, domain 1"/>
    <property type="match status" value="1"/>
</dbReference>
<dbReference type="InterPro" id="IPR051053">
    <property type="entry name" value="ECH/Chromodomain_protein"/>
</dbReference>
<comment type="subcellular location">
    <subcellularLocation>
        <location evidence="1">Peroxisome</location>
    </subcellularLocation>
</comment>
<keyword evidence="2" id="KW-0576">Peroxisome</keyword>
<dbReference type="GO" id="GO:0004165">
    <property type="term" value="F:delta(3)-delta(2)-enoyl-CoA isomerase activity"/>
    <property type="evidence" value="ECO:0007669"/>
    <property type="project" value="UniProtKB-ARBA"/>
</dbReference>
<reference evidence="4 5" key="1">
    <citation type="journal article" date="2015" name="Genome Announc.">
        <title>Draft Genome Sequences of Marine Isolates of Thalassomonas viridans and Thalassomonas actiniarum.</title>
        <authorList>
            <person name="Olonade I."/>
            <person name="van Zyl L.J."/>
            <person name="Trindade M."/>
        </authorList>
    </citation>
    <scope>NUCLEOTIDE SEQUENCE [LARGE SCALE GENOMIC DNA]</scope>
    <source>
        <strain evidence="4 5">A5K-106</strain>
    </source>
</reference>
<evidence type="ECO:0000313" key="5">
    <source>
        <dbReference type="Proteomes" id="UP000032568"/>
    </source>
</evidence>
<organism evidence="4 5">
    <name type="scientific">Thalassomonas actiniarum</name>
    <dbReference type="NCBI Taxonomy" id="485447"/>
    <lineage>
        <taxon>Bacteria</taxon>
        <taxon>Pseudomonadati</taxon>
        <taxon>Pseudomonadota</taxon>
        <taxon>Gammaproteobacteria</taxon>
        <taxon>Alteromonadales</taxon>
        <taxon>Colwelliaceae</taxon>
        <taxon>Thalassomonas</taxon>
    </lineage>
</organism>
<keyword evidence="3" id="KW-0413">Isomerase</keyword>
<gene>
    <name evidence="4" type="ORF">SG35_024140</name>
</gene>
<evidence type="ECO:0000256" key="1">
    <source>
        <dbReference type="ARBA" id="ARBA00004275"/>
    </source>
</evidence>
<dbReference type="Proteomes" id="UP000032568">
    <property type="component" value="Chromosome"/>
</dbReference>
<evidence type="ECO:0000256" key="3">
    <source>
        <dbReference type="ARBA" id="ARBA00023235"/>
    </source>
</evidence>